<protein>
    <submittedName>
        <fullName evidence="5">Aldose epimerase family protein</fullName>
        <ecNumber evidence="5">5.1.3.-</ecNumber>
    </submittedName>
</protein>
<dbReference type="GO" id="GO:0016853">
    <property type="term" value="F:isomerase activity"/>
    <property type="evidence" value="ECO:0007669"/>
    <property type="project" value="UniProtKB-KW"/>
</dbReference>
<evidence type="ECO:0000313" key="6">
    <source>
        <dbReference type="Proteomes" id="UP001348149"/>
    </source>
</evidence>
<proteinExistence type="inferred from homology"/>
<organism evidence="5 6">
    <name type="scientific">Mesobacterium hydrothermale</name>
    <dbReference type="NCBI Taxonomy" id="3111907"/>
    <lineage>
        <taxon>Bacteria</taxon>
        <taxon>Pseudomonadati</taxon>
        <taxon>Pseudomonadota</taxon>
        <taxon>Alphaproteobacteria</taxon>
        <taxon>Rhodobacterales</taxon>
        <taxon>Roseobacteraceae</taxon>
        <taxon>Mesobacterium</taxon>
    </lineage>
</organism>
<reference evidence="5 6" key="1">
    <citation type="submission" date="2024-01" db="EMBL/GenBank/DDBJ databases">
        <title>Mesobacterium rodlantinim sp. nov., isolated from shallow sea hydrothermal systems off Kueishantao Island.</title>
        <authorList>
            <person name="Su Z."/>
            <person name="Tang K."/>
        </authorList>
    </citation>
    <scope>NUCLEOTIDE SEQUENCE [LARGE SCALE GENOMIC DNA]</scope>
    <source>
        <strain evidence="5 6">TK19101</strain>
    </source>
</reference>
<evidence type="ECO:0000256" key="1">
    <source>
        <dbReference type="ARBA" id="ARBA00005028"/>
    </source>
</evidence>
<comment type="similarity">
    <text evidence="2">Belongs to the aldose epimerase family.</text>
</comment>
<keyword evidence="6" id="KW-1185">Reference proteome</keyword>
<evidence type="ECO:0000256" key="3">
    <source>
        <dbReference type="ARBA" id="ARBA00023235"/>
    </source>
</evidence>
<dbReference type="Proteomes" id="UP001348149">
    <property type="component" value="Unassembled WGS sequence"/>
</dbReference>
<name>A0ABU6HE20_9RHOB</name>
<dbReference type="PANTHER" id="PTHR10091">
    <property type="entry name" value="ALDOSE-1-EPIMERASE"/>
    <property type="match status" value="1"/>
</dbReference>
<evidence type="ECO:0000256" key="2">
    <source>
        <dbReference type="ARBA" id="ARBA00006206"/>
    </source>
</evidence>
<dbReference type="Gene3D" id="2.70.98.10">
    <property type="match status" value="1"/>
</dbReference>
<keyword evidence="3 5" id="KW-0413">Isomerase</keyword>
<dbReference type="PIRSF" id="PIRSF005096">
    <property type="entry name" value="GALM"/>
    <property type="match status" value="1"/>
</dbReference>
<keyword evidence="4" id="KW-0119">Carbohydrate metabolism</keyword>
<evidence type="ECO:0000256" key="4">
    <source>
        <dbReference type="ARBA" id="ARBA00023277"/>
    </source>
</evidence>
<dbReference type="EC" id="5.1.3.-" evidence="5"/>
<dbReference type="SUPFAM" id="SSF74650">
    <property type="entry name" value="Galactose mutarotase-like"/>
    <property type="match status" value="1"/>
</dbReference>
<comment type="caution">
    <text evidence="5">The sequence shown here is derived from an EMBL/GenBank/DDBJ whole genome shotgun (WGS) entry which is preliminary data.</text>
</comment>
<dbReference type="Pfam" id="PF01263">
    <property type="entry name" value="Aldose_epim"/>
    <property type="match status" value="1"/>
</dbReference>
<dbReference type="InterPro" id="IPR047215">
    <property type="entry name" value="Galactose_mutarotase-like"/>
</dbReference>
<gene>
    <name evidence="5" type="ORF">VK792_05415</name>
</gene>
<dbReference type="InterPro" id="IPR015443">
    <property type="entry name" value="Aldose_1-epimerase"/>
</dbReference>
<dbReference type="PANTHER" id="PTHR10091:SF0">
    <property type="entry name" value="GALACTOSE MUTAROTASE"/>
    <property type="match status" value="1"/>
</dbReference>
<comment type="pathway">
    <text evidence="1">Carbohydrate metabolism; hexose metabolism.</text>
</comment>
<dbReference type="InterPro" id="IPR011013">
    <property type="entry name" value="Gal_mutarotase_sf_dom"/>
</dbReference>
<evidence type="ECO:0000313" key="5">
    <source>
        <dbReference type="EMBL" id="MEC3860715.1"/>
    </source>
</evidence>
<sequence>MTTIQTHTLRDGDSAVTLLSLGAITQDWQVRDASGATVHAVLGHADAEDYRRFPGSMGVIVGRVANRIAGARFTLNGETWVLPANEGTKQLHGGPDGWQHRHWAMAPDGPGRVRLSLHSPDGDMGFPGEVDVQVIVTLNGTALTYDMTATPDRPTPINMANHNYYNLMGSGPIWDHGMQINAGAYTPVDDALIPTGRIVPVASTKYDFRTPCTLGKADPDRIGSDINLVLSGAQPAVTVTAPNGLRLRLTTDQPGVQLYTGGGLSPRGTQLPGQTHAAFTGFALEPQNFPDAVNQPAFPSVIFTPEKPYRQVTTIDIAPA</sequence>
<dbReference type="InterPro" id="IPR008183">
    <property type="entry name" value="Aldose_1/G6P_1-epimerase"/>
</dbReference>
<dbReference type="InterPro" id="IPR014718">
    <property type="entry name" value="GH-type_carb-bd"/>
</dbReference>
<dbReference type="RefSeq" id="WP_326296339.1">
    <property type="nucleotide sequence ID" value="NZ_JAYLLH010000005.1"/>
</dbReference>
<dbReference type="EMBL" id="JAYLLH010000005">
    <property type="protein sequence ID" value="MEC3860715.1"/>
    <property type="molecule type" value="Genomic_DNA"/>
</dbReference>
<dbReference type="CDD" id="cd09019">
    <property type="entry name" value="galactose_mutarotase_like"/>
    <property type="match status" value="1"/>
</dbReference>
<accession>A0ABU6HE20</accession>